<evidence type="ECO:0000313" key="2">
    <source>
        <dbReference type="Proteomes" id="UP000886885"/>
    </source>
</evidence>
<accession>A0A8X7ZTI1</accession>
<reference evidence="1" key="1">
    <citation type="journal article" date="2020" name="bioRxiv">
        <title>Hybrid origin of Populus tomentosa Carr. identified through genome sequencing and phylogenomic analysis.</title>
        <authorList>
            <person name="An X."/>
            <person name="Gao K."/>
            <person name="Chen Z."/>
            <person name="Li J."/>
            <person name="Yang X."/>
            <person name="Yang X."/>
            <person name="Zhou J."/>
            <person name="Guo T."/>
            <person name="Zhao T."/>
            <person name="Huang S."/>
            <person name="Miao D."/>
            <person name="Khan W.U."/>
            <person name="Rao P."/>
            <person name="Ye M."/>
            <person name="Lei B."/>
            <person name="Liao W."/>
            <person name="Wang J."/>
            <person name="Ji L."/>
            <person name="Li Y."/>
            <person name="Guo B."/>
            <person name="Mustafa N.S."/>
            <person name="Li S."/>
            <person name="Yun Q."/>
            <person name="Keller S.R."/>
            <person name="Mao J."/>
            <person name="Zhang R."/>
            <person name="Strauss S.H."/>
        </authorList>
    </citation>
    <scope>NUCLEOTIDE SEQUENCE</scope>
    <source>
        <strain evidence="1">GM15</strain>
        <tissue evidence="1">Leaf</tissue>
    </source>
</reference>
<evidence type="ECO:0000313" key="1">
    <source>
        <dbReference type="EMBL" id="KAG6773877.1"/>
    </source>
</evidence>
<dbReference type="Proteomes" id="UP000886885">
    <property type="component" value="Chromosome 5D"/>
</dbReference>
<keyword evidence="2" id="KW-1185">Reference proteome</keyword>
<dbReference type="EMBL" id="JAAWWB010000010">
    <property type="protein sequence ID" value="KAG6773877.1"/>
    <property type="molecule type" value="Genomic_DNA"/>
</dbReference>
<proteinExistence type="predicted"/>
<gene>
    <name evidence="1" type="ORF">POTOM_021215</name>
</gene>
<name>A0A8X7ZTI1_POPTO</name>
<protein>
    <submittedName>
        <fullName evidence="1">Uncharacterized protein</fullName>
    </submittedName>
</protein>
<dbReference type="AlphaFoldDB" id="A0A8X7ZTI1"/>
<organism evidence="1 2">
    <name type="scientific">Populus tomentosa</name>
    <name type="common">Chinese white poplar</name>
    <dbReference type="NCBI Taxonomy" id="118781"/>
    <lineage>
        <taxon>Eukaryota</taxon>
        <taxon>Viridiplantae</taxon>
        <taxon>Streptophyta</taxon>
        <taxon>Embryophyta</taxon>
        <taxon>Tracheophyta</taxon>
        <taxon>Spermatophyta</taxon>
        <taxon>Magnoliopsida</taxon>
        <taxon>eudicotyledons</taxon>
        <taxon>Gunneridae</taxon>
        <taxon>Pentapetalae</taxon>
        <taxon>rosids</taxon>
        <taxon>fabids</taxon>
        <taxon>Malpighiales</taxon>
        <taxon>Salicaceae</taxon>
        <taxon>Saliceae</taxon>
        <taxon>Populus</taxon>
    </lineage>
</organism>
<comment type="caution">
    <text evidence="1">The sequence shown here is derived from an EMBL/GenBank/DDBJ whole genome shotgun (WGS) entry which is preliminary data.</text>
</comment>
<sequence length="246" mass="27169">MRVGSGIQSGSLWDKDSRKEALDFGKFKRSKVVILSGSLVYDRILHKSDILVSVGTNCCDDDWCLDTAKVIIDFHIGSVLFGGTKGHLVARKSAPTTGGVKKPHRYRPGTGALRQRALRSVSTRKALNSSSGSYLFNVLFMKLHKTSRFEVCLRILISVLSMPGGSPSCLIKDIQLARRIQKFDWEGKTVSIEVEVAGVLVPPDDKLACLWIRLPRFSLSMFLASYLVVDPYGGWLGFVSGFQEQA</sequence>